<dbReference type="RefSeq" id="WP_368805081.1">
    <property type="nucleotide sequence ID" value="NZ_JAZHFV010000012.1"/>
</dbReference>
<protein>
    <submittedName>
        <fullName evidence="2">M20/M25/M40 family metallo-hydrolase</fullName>
    </submittedName>
</protein>
<name>A0ABV3X0D3_9HYPH</name>
<evidence type="ECO:0000313" key="2">
    <source>
        <dbReference type="EMBL" id="MEX4010383.1"/>
    </source>
</evidence>
<keyword evidence="3" id="KW-1185">Reference proteome</keyword>
<dbReference type="Proteomes" id="UP001559025">
    <property type="component" value="Unassembled WGS sequence"/>
</dbReference>
<evidence type="ECO:0000313" key="3">
    <source>
        <dbReference type="Proteomes" id="UP001559025"/>
    </source>
</evidence>
<reference evidence="2 3" key="1">
    <citation type="submission" date="2024-01" db="EMBL/GenBank/DDBJ databases">
        <title>New evidence supports the origin of RcGTA from prophage.</title>
        <authorList>
            <person name="Xu Y."/>
            <person name="Liu B."/>
            <person name="Chen F."/>
        </authorList>
    </citation>
    <scope>NUCLEOTIDE SEQUENCE [LARGE SCALE GENOMIC DNA]</scope>
    <source>
        <strain evidence="2 3">CBW1107-2</strain>
    </source>
</reference>
<dbReference type="PIRSF" id="PIRSF010386">
    <property type="entry name" value="RocB"/>
    <property type="match status" value="1"/>
</dbReference>
<accession>A0ABV3X0D3</accession>
<sequence length="552" mass="59174">MDQTSNSGPDERHFDIAQHWAMELTRRRSVTGTSGEVDFAEWLAHRLMESDCFGIRRDVWTFPVADGDARQCVAMLLRRGGRRTVILTGHYDTVSIDDYGDLSDLATEPQELAVAMRQRLANPTTAAAQRAESDLAANAFLPGRGLLDMKAGLAAGLSAIAALATEASGSGNVLFIAVPDEENGSAGARRAAQLLPEIALRHDLDIAAVINLDAIADDQEGHDGRVIALGTVGKLLPTALVIGTPAHSGFPFNGINAGALAAVIAARVEWAEELTETLSTGAGAPPSLLSLRDGKTSYDVTTPATAFAYFNVLTYRRTPIEVLTRFDALCAEALAQALGELRARAVGIAGTKDAPLLPGSIPIYNYEDVAAAARKRQPGNDTLMTEKARTLATQHLSLPESCRLMTEHAWRLSGLAGPAVVTGFGSVPYLSTQLSSRDNARHLRTVAVRAARHSEARYGCVVRCVDYFAGISDMSFFGEADESNLNVVGRNTPLWEQVVRWPGSDGIANVPTINIGPWGRDYHTPLERLHTGYAFDILPRLLADVVSDVLNG</sequence>
<dbReference type="EMBL" id="JAZHFV010000012">
    <property type="protein sequence ID" value="MEX4010383.1"/>
    <property type="molecule type" value="Genomic_DNA"/>
</dbReference>
<dbReference type="Pfam" id="PF01546">
    <property type="entry name" value="Peptidase_M20"/>
    <property type="match status" value="1"/>
</dbReference>
<dbReference type="InterPro" id="IPR002933">
    <property type="entry name" value="Peptidase_M20"/>
</dbReference>
<organism evidence="2 3">
    <name type="scientific">Neoaquamicrobium sediminum</name>
    <dbReference type="NCBI Taxonomy" id="1849104"/>
    <lineage>
        <taxon>Bacteria</taxon>
        <taxon>Pseudomonadati</taxon>
        <taxon>Pseudomonadota</taxon>
        <taxon>Alphaproteobacteria</taxon>
        <taxon>Hyphomicrobiales</taxon>
        <taxon>Phyllobacteriaceae</taxon>
        <taxon>Neoaquamicrobium</taxon>
    </lineage>
</organism>
<dbReference type="InterPro" id="IPR050072">
    <property type="entry name" value="Peptidase_M20A"/>
</dbReference>
<dbReference type="InterPro" id="IPR012166">
    <property type="entry name" value="Uncharacterised_RocB"/>
</dbReference>
<keyword evidence="1" id="KW-0378">Hydrolase</keyword>
<dbReference type="SUPFAM" id="SSF53187">
    <property type="entry name" value="Zn-dependent exopeptidases"/>
    <property type="match status" value="1"/>
</dbReference>
<comment type="caution">
    <text evidence="2">The sequence shown here is derived from an EMBL/GenBank/DDBJ whole genome shotgun (WGS) entry which is preliminary data.</text>
</comment>
<dbReference type="PANTHER" id="PTHR43808:SF27">
    <property type="entry name" value="PROTEIN ROCB"/>
    <property type="match status" value="1"/>
</dbReference>
<gene>
    <name evidence="2" type="ORF">V1479_23985</name>
</gene>
<dbReference type="PANTHER" id="PTHR43808">
    <property type="entry name" value="ACETYLORNITHINE DEACETYLASE"/>
    <property type="match status" value="1"/>
</dbReference>
<proteinExistence type="predicted"/>
<dbReference type="Gene3D" id="3.40.630.10">
    <property type="entry name" value="Zn peptidases"/>
    <property type="match status" value="1"/>
</dbReference>
<evidence type="ECO:0000256" key="1">
    <source>
        <dbReference type="ARBA" id="ARBA00022801"/>
    </source>
</evidence>